<dbReference type="SMART" id="SM00066">
    <property type="entry name" value="GAL4"/>
    <property type="match status" value="1"/>
</dbReference>
<evidence type="ECO:0000256" key="2">
    <source>
        <dbReference type="ARBA" id="ARBA00023015"/>
    </source>
</evidence>
<keyword evidence="9" id="KW-1185">Reference proteome</keyword>
<dbReference type="GO" id="GO:0045944">
    <property type="term" value="P:positive regulation of transcription by RNA polymerase II"/>
    <property type="evidence" value="ECO:0007669"/>
    <property type="project" value="TreeGrafter"/>
</dbReference>
<name>A0A5N6KQ57_9ROSI</name>
<proteinExistence type="predicted"/>
<dbReference type="PANTHER" id="PTHR47540">
    <property type="entry name" value="THIAMINE REPRESSIBLE GENES REGULATORY PROTEIN THI5"/>
    <property type="match status" value="1"/>
</dbReference>
<evidence type="ECO:0000259" key="7">
    <source>
        <dbReference type="PROSITE" id="PS50048"/>
    </source>
</evidence>
<dbReference type="Gene3D" id="4.10.240.10">
    <property type="entry name" value="Zn(2)-C6 fungal-type DNA-binding domain"/>
    <property type="match status" value="1"/>
</dbReference>
<dbReference type="GO" id="GO:0043565">
    <property type="term" value="F:sequence-specific DNA binding"/>
    <property type="evidence" value="ECO:0007669"/>
    <property type="project" value="TreeGrafter"/>
</dbReference>
<dbReference type="EMBL" id="VIBQ01000010">
    <property type="protein sequence ID" value="KAB8338786.1"/>
    <property type="molecule type" value="Genomic_DNA"/>
</dbReference>
<dbReference type="OrthoDB" id="2943660at2759"/>
<feature type="region of interest" description="Disordered" evidence="6">
    <location>
        <begin position="255"/>
        <end position="280"/>
    </location>
</feature>
<keyword evidence="5" id="KW-0539">Nucleus</keyword>
<dbReference type="InterPro" id="IPR051711">
    <property type="entry name" value="Stress_Response_Reg"/>
</dbReference>
<organism evidence="8 9">
    <name type="scientific">Carpinus fangiana</name>
    <dbReference type="NCBI Taxonomy" id="176857"/>
    <lineage>
        <taxon>Eukaryota</taxon>
        <taxon>Viridiplantae</taxon>
        <taxon>Streptophyta</taxon>
        <taxon>Embryophyta</taxon>
        <taxon>Tracheophyta</taxon>
        <taxon>Spermatophyta</taxon>
        <taxon>Magnoliopsida</taxon>
        <taxon>eudicotyledons</taxon>
        <taxon>Gunneridae</taxon>
        <taxon>Pentapetalae</taxon>
        <taxon>rosids</taxon>
        <taxon>fabids</taxon>
        <taxon>Fagales</taxon>
        <taxon>Betulaceae</taxon>
        <taxon>Carpinus</taxon>
    </lineage>
</organism>
<comment type="subcellular location">
    <subcellularLocation>
        <location evidence="1">Nucleus</location>
    </subcellularLocation>
</comment>
<reference evidence="8 9" key="1">
    <citation type="submission" date="2019-06" db="EMBL/GenBank/DDBJ databases">
        <title>A chromosomal-level reference genome of Carpinus fangiana (Coryloideae, Betulaceae).</title>
        <authorList>
            <person name="Yang X."/>
            <person name="Wang Z."/>
            <person name="Zhang L."/>
            <person name="Hao G."/>
            <person name="Liu J."/>
            <person name="Yang Y."/>
        </authorList>
    </citation>
    <scope>NUCLEOTIDE SEQUENCE [LARGE SCALE GENOMIC DNA]</scope>
    <source>
        <strain evidence="8">Cfa_2016G</strain>
        <tissue evidence="8">Leaf</tissue>
    </source>
</reference>
<protein>
    <recommendedName>
        <fullName evidence="7">Zn(2)-C6 fungal-type domain-containing protein</fullName>
    </recommendedName>
</protein>
<dbReference type="PROSITE" id="PS50048">
    <property type="entry name" value="ZN2_CY6_FUNGAL_2"/>
    <property type="match status" value="1"/>
</dbReference>
<keyword evidence="4" id="KW-0804">Transcription</keyword>
<accession>A0A5N6KQ57</accession>
<evidence type="ECO:0000256" key="3">
    <source>
        <dbReference type="ARBA" id="ARBA00023125"/>
    </source>
</evidence>
<sequence>MLAGRSAVSVADATYLSEERNRRQTVTPQVGRVLRLTWARRQAGIIFGQLTTDWTGGRWGAGGVGVTAQVCSPPASGAEPIVGWHGHAEATCIARVNGLAGFSNLLSRHRSQAMWRALVQTLIVPKGDQCPPGIYSCAMPSWAPLPMLEHTRPIPAPAFDAVAHIHLAGDRPARYPPREDAQAIWVTHTSNLAYPTLQSFFALSLVIDCRAWRPRMPPGVHSDTRPRRSYRQANAGAPASLRYAPAKYAGTIFRTKSGEPPTAEHHLPHANMKSPSEPVQKKLRSSCNECHNAKSRCSGERPCQSCARLGLECVYGPSNRMGRPRGTKNKKTLARLNSSEEPKPPTSQADSMELMDDSQDSTTPPSSRGLSVDGDYLAILSTIPDISSMESDTFSNVDPFQFATLQHSPEEDISAFIMPHMEPSTPYVPMLDSPPHSVAAGPTMLSCDHNALAANLFGHSSHLPDSPEPSPCRCLRNQTELFCTLNEFKKTCGPSQVGFILEKVPLALAHWKSALQCLHCDHNQDRDVYNMIALGIRAMLVILASGYAAGYVTGVAAPEQLELSSSRRSSSGGATPPTPRLQFGLYEVTGEDYALVARTLLVRNVERICAILSFLRSCIDKPYSDSRGSSVSGSLQGLPASPLPLDGTEHLSSLAHSLEHRADALLRHIRDDRT</sequence>
<dbReference type="InterPro" id="IPR001138">
    <property type="entry name" value="Zn2Cys6_DnaBD"/>
</dbReference>
<dbReference type="PROSITE" id="PS00463">
    <property type="entry name" value="ZN2_CY6_FUNGAL_1"/>
    <property type="match status" value="1"/>
</dbReference>
<dbReference type="AlphaFoldDB" id="A0A5N6KQ57"/>
<feature type="region of interest" description="Disordered" evidence="6">
    <location>
        <begin position="317"/>
        <end position="372"/>
    </location>
</feature>
<evidence type="ECO:0000313" key="8">
    <source>
        <dbReference type="EMBL" id="KAB8338786.1"/>
    </source>
</evidence>
<gene>
    <name evidence="8" type="ORF">FH972_021731</name>
</gene>
<dbReference type="PANTHER" id="PTHR47540:SF4">
    <property type="entry name" value="TRANSCRIPTION FACTOR RGLT"/>
    <property type="match status" value="1"/>
</dbReference>
<dbReference type="Proteomes" id="UP000327013">
    <property type="component" value="Unassembled WGS sequence"/>
</dbReference>
<keyword evidence="3" id="KW-0238">DNA-binding</keyword>
<dbReference type="InterPro" id="IPR036864">
    <property type="entry name" value="Zn2-C6_fun-type_DNA-bd_sf"/>
</dbReference>
<dbReference type="CDD" id="cd00067">
    <property type="entry name" value="GAL4"/>
    <property type="match status" value="1"/>
</dbReference>
<dbReference type="GO" id="GO:0008270">
    <property type="term" value="F:zinc ion binding"/>
    <property type="evidence" value="ECO:0007669"/>
    <property type="project" value="InterPro"/>
</dbReference>
<evidence type="ECO:0000256" key="6">
    <source>
        <dbReference type="SAM" id="MobiDB-lite"/>
    </source>
</evidence>
<evidence type="ECO:0000256" key="4">
    <source>
        <dbReference type="ARBA" id="ARBA00023163"/>
    </source>
</evidence>
<keyword evidence="2" id="KW-0805">Transcription regulation</keyword>
<evidence type="ECO:0000256" key="5">
    <source>
        <dbReference type="ARBA" id="ARBA00023242"/>
    </source>
</evidence>
<evidence type="ECO:0000256" key="1">
    <source>
        <dbReference type="ARBA" id="ARBA00004123"/>
    </source>
</evidence>
<dbReference type="SUPFAM" id="SSF57701">
    <property type="entry name" value="Zn2/Cys6 DNA-binding domain"/>
    <property type="match status" value="1"/>
</dbReference>
<feature type="compositionally biased region" description="Basic residues" evidence="6">
    <location>
        <begin position="322"/>
        <end position="333"/>
    </location>
</feature>
<comment type="caution">
    <text evidence="8">The sequence shown here is derived from an EMBL/GenBank/DDBJ whole genome shotgun (WGS) entry which is preliminary data.</text>
</comment>
<feature type="domain" description="Zn(2)-C6 fungal-type" evidence="7">
    <location>
        <begin position="286"/>
        <end position="315"/>
    </location>
</feature>
<dbReference type="GO" id="GO:0000981">
    <property type="term" value="F:DNA-binding transcription factor activity, RNA polymerase II-specific"/>
    <property type="evidence" value="ECO:0007669"/>
    <property type="project" value="InterPro"/>
</dbReference>
<dbReference type="Pfam" id="PF00172">
    <property type="entry name" value="Zn_clus"/>
    <property type="match status" value="1"/>
</dbReference>
<dbReference type="GO" id="GO:0005634">
    <property type="term" value="C:nucleus"/>
    <property type="evidence" value="ECO:0007669"/>
    <property type="project" value="UniProtKB-SubCell"/>
</dbReference>
<evidence type="ECO:0000313" key="9">
    <source>
        <dbReference type="Proteomes" id="UP000327013"/>
    </source>
</evidence>